<protein>
    <submittedName>
        <fullName evidence="6">Aminotransferase class V-fold PLP-dependent enzyme</fullName>
    </submittedName>
</protein>
<sequence>MDLETIRKDTVGCTDKIFLNSAGSSLMPRNVVKVMNDYLTEEERMGGYGLARKKVEDVEAFYPEVAKLINAQPHNIAFAFHATDAYAKALSSIPFSPGDYILTTNDDYISNQIAFLSLQKRFGINILRASNLPNGDLDLDNFEDLVKKHHPILVAVTHVPTSSGLIQQAEEIGKICRAHNTWYLLDACQSVGQLVVDVEKIGCDFLSVTGRKFLRGPRGTGFLYVSDRVIEEKLEPLFLDMRGADWVGIDDYQIRMNAKRFETWELSYASLLGLTEAVRYANSIGMREMQDYNQKLSQKLREDLSQIPGLQVLDRGSKLASIITFTKPGIPLESTEKVLRDNHIIYSVTTKENALIDFTQKGVEWAIRLSPHYFNTFEEIQQVKEVL</sequence>
<accession>A0AA49GJR1</accession>
<comment type="similarity">
    <text evidence="3">Belongs to the class-V pyridoxal-phosphate-dependent aminotransferase family.</text>
</comment>
<dbReference type="Gene3D" id="3.40.640.10">
    <property type="entry name" value="Type I PLP-dependent aspartate aminotransferase-like (Major domain)"/>
    <property type="match status" value="1"/>
</dbReference>
<keyword evidence="2" id="KW-0663">Pyridoxal phosphate</keyword>
<keyword evidence="6" id="KW-0032">Aminotransferase</keyword>
<dbReference type="InterPro" id="IPR015424">
    <property type="entry name" value="PyrdxlP-dep_Trfase"/>
</dbReference>
<evidence type="ECO:0000256" key="3">
    <source>
        <dbReference type="RuleBase" id="RU004075"/>
    </source>
</evidence>
<name>A0AA49GJR1_9BACT</name>
<dbReference type="InterPro" id="IPR000192">
    <property type="entry name" value="Aminotrans_V_dom"/>
</dbReference>
<gene>
    <name evidence="6" type="ORF">K4G66_21570</name>
</gene>
<dbReference type="Gene3D" id="3.90.1150.10">
    <property type="entry name" value="Aspartate Aminotransferase, domain 1"/>
    <property type="match status" value="1"/>
</dbReference>
<reference evidence="6" key="2">
    <citation type="journal article" date="2024" name="Antonie Van Leeuwenhoek">
        <title>Roseihalotalea indica gen. nov., sp. nov., a halophilic Bacteroidetes from mesopelagic Southwest Indian Ocean with higher carbohydrate metabolic potential.</title>
        <authorList>
            <person name="Chen B."/>
            <person name="Zhang M."/>
            <person name="Lin D."/>
            <person name="Ye J."/>
            <person name="Tang K."/>
        </authorList>
    </citation>
    <scope>NUCLEOTIDE SEQUENCE</scope>
    <source>
        <strain evidence="6">TK19036</strain>
    </source>
</reference>
<evidence type="ECO:0000256" key="4">
    <source>
        <dbReference type="RuleBase" id="RU004504"/>
    </source>
</evidence>
<feature type="domain" description="Aminotransferase class V" evidence="5">
    <location>
        <begin position="17"/>
        <end position="383"/>
    </location>
</feature>
<reference evidence="6" key="1">
    <citation type="journal article" date="2023" name="Comput. Struct. Biotechnol. J.">
        <title>Discovery of a novel marine Bacteroidetes with a rich repertoire of carbohydrate-active enzymes.</title>
        <authorList>
            <person name="Chen B."/>
            <person name="Liu G."/>
            <person name="Chen Q."/>
            <person name="Wang H."/>
            <person name="Liu L."/>
            <person name="Tang K."/>
        </authorList>
    </citation>
    <scope>NUCLEOTIDE SEQUENCE</scope>
    <source>
        <strain evidence="6">TK19036</strain>
    </source>
</reference>
<dbReference type="Pfam" id="PF00266">
    <property type="entry name" value="Aminotran_5"/>
    <property type="match status" value="1"/>
</dbReference>
<evidence type="ECO:0000256" key="1">
    <source>
        <dbReference type="ARBA" id="ARBA00001933"/>
    </source>
</evidence>
<dbReference type="PANTHER" id="PTHR43586:SF24">
    <property type="entry name" value="BLR4730 PROTEIN"/>
    <property type="match status" value="1"/>
</dbReference>
<proteinExistence type="inferred from homology"/>
<dbReference type="GO" id="GO:0008483">
    <property type="term" value="F:transaminase activity"/>
    <property type="evidence" value="ECO:0007669"/>
    <property type="project" value="UniProtKB-KW"/>
</dbReference>
<dbReference type="InterPro" id="IPR020578">
    <property type="entry name" value="Aminotrans_V_PyrdxlP_BS"/>
</dbReference>
<dbReference type="PROSITE" id="PS00595">
    <property type="entry name" value="AA_TRANSFER_CLASS_5"/>
    <property type="match status" value="1"/>
</dbReference>
<evidence type="ECO:0000259" key="5">
    <source>
        <dbReference type="Pfam" id="PF00266"/>
    </source>
</evidence>
<organism evidence="6">
    <name type="scientific">Roseihalotalea indica</name>
    <dbReference type="NCBI Taxonomy" id="2867963"/>
    <lineage>
        <taxon>Bacteria</taxon>
        <taxon>Pseudomonadati</taxon>
        <taxon>Bacteroidota</taxon>
        <taxon>Cytophagia</taxon>
        <taxon>Cytophagales</taxon>
        <taxon>Catalimonadaceae</taxon>
        <taxon>Roseihalotalea</taxon>
    </lineage>
</organism>
<evidence type="ECO:0000256" key="2">
    <source>
        <dbReference type="ARBA" id="ARBA00022898"/>
    </source>
</evidence>
<dbReference type="SUPFAM" id="SSF53383">
    <property type="entry name" value="PLP-dependent transferases"/>
    <property type="match status" value="1"/>
</dbReference>
<dbReference type="InterPro" id="IPR015422">
    <property type="entry name" value="PyrdxlP-dep_Trfase_small"/>
</dbReference>
<dbReference type="PANTHER" id="PTHR43586">
    <property type="entry name" value="CYSTEINE DESULFURASE"/>
    <property type="match status" value="1"/>
</dbReference>
<keyword evidence="6" id="KW-0808">Transferase</keyword>
<evidence type="ECO:0000313" key="6">
    <source>
        <dbReference type="EMBL" id="WKN34969.1"/>
    </source>
</evidence>
<dbReference type="AlphaFoldDB" id="A0AA49GJR1"/>
<dbReference type="InterPro" id="IPR015421">
    <property type="entry name" value="PyrdxlP-dep_Trfase_major"/>
</dbReference>
<comment type="cofactor">
    <cofactor evidence="1 4">
        <name>pyridoxal 5'-phosphate</name>
        <dbReference type="ChEBI" id="CHEBI:597326"/>
    </cofactor>
</comment>
<dbReference type="EMBL" id="CP120682">
    <property type="protein sequence ID" value="WKN34969.1"/>
    <property type="molecule type" value="Genomic_DNA"/>
</dbReference>